<dbReference type="Proteomes" id="UP000503144">
    <property type="component" value="Chromosome"/>
</dbReference>
<name>A0AAE6ZFN1_9BACT</name>
<evidence type="ECO:0000313" key="4">
    <source>
        <dbReference type="Proteomes" id="UP000503144"/>
    </source>
</evidence>
<reference evidence="1" key="2">
    <citation type="submission" date="2020-09" db="EMBL/GenBank/DDBJ databases">
        <authorList>
            <person name="Kittiwongwattana C."/>
        </authorList>
    </citation>
    <scope>NUCLEOTIDE SEQUENCE</scope>
    <source>
        <strain evidence="2">1303</strain>
        <strain evidence="1">1310</strain>
    </source>
</reference>
<dbReference type="EMBL" id="CP051204">
    <property type="protein sequence ID" value="QJB38411.1"/>
    <property type="molecule type" value="Genomic_DNA"/>
</dbReference>
<dbReference type="Proteomes" id="UP000502421">
    <property type="component" value="Chromosome"/>
</dbReference>
<evidence type="ECO:0000313" key="3">
    <source>
        <dbReference type="Proteomes" id="UP000502421"/>
    </source>
</evidence>
<protein>
    <submittedName>
        <fullName evidence="1">Uncharacterized protein</fullName>
    </submittedName>
</protein>
<dbReference type="AlphaFoldDB" id="A0AAE6ZFN1"/>
<gene>
    <name evidence="2" type="ORF">HF324_11260</name>
    <name evidence="1" type="ORF">HF329_11585</name>
</gene>
<organism evidence="1 3">
    <name type="scientific">Chitinophaga oryzae</name>
    <dbReference type="NCBI Taxonomy" id="2725414"/>
    <lineage>
        <taxon>Bacteria</taxon>
        <taxon>Pseudomonadati</taxon>
        <taxon>Bacteroidota</taxon>
        <taxon>Chitinophagia</taxon>
        <taxon>Chitinophagales</taxon>
        <taxon>Chitinophagaceae</taxon>
        <taxon>Chitinophaga</taxon>
    </lineage>
</organism>
<dbReference type="EMBL" id="CP051205">
    <property type="protein sequence ID" value="QJB31933.1"/>
    <property type="molecule type" value="Genomic_DNA"/>
</dbReference>
<proteinExistence type="predicted"/>
<accession>A0AAE6ZFN1</accession>
<reference evidence="3" key="1">
    <citation type="submission" date="2020-04" db="EMBL/GenBank/DDBJ databases">
        <authorList>
            <person name="Kittiwongwattana C."/>
        </authorList>
    </citation>
    <scope>NUCLEOTIDE SEQUENCE [LARGE SCALE GENOMIC DNA]</scope>
    <source>
        <strain evidence="3">1310</strain>
    </source>
</reference>
<evidence type="ECO:0000313" key="2">
    <source>
        <dbReference type="EMBL" id="QJB38411.1"/>
    </source>
</evidence>
<keyword evidence="4" id="KW-1185">Reference proteome</keyword>
<sequence>MKLELLQGRQALRLFIALLKAFRRPVPDELFILYLFSEDIVGWCRLPGKDAVCREHLPHRRRYPLL</sequence>
<evidence type="ECO:0000313" key="1">
    <source>
        <dbReference type="EMBL" id="QJB31933.1"/>
    </source>
</evidence>
<dbReference type="RefSeq" id="WP_168804189.1">
    <property type="nucleotide sequence ID" value="NZ_CP051204.2"/>
</dbReference>
<dbReference type="KEGG" id="coy:HF329_11585"/>